<evidence type="ECO:0000313" key="2">
    <source>
        <dbReference type="Proteomes" id="UP000252519"/>
    </source>
</evidence>
<dbReference type="Proteomes" id="UP000252519">
    <property type="component" value="Unassembled WGS sequence"/>
</dbReference>
<name>A0A368FPP9_ANCCA</name>
<gene>
    <name evidence="1" type="ORF">ANCCAN_19947</name>
</gene>
<dbReference type="AlphaFoldDB" id="A0A368FPP9"/>
<proteinExistence type="predicted"/>
<evidence type="ECO:0000313" key="1">
    <source>
        <dbReference type="EMBL" id="RCN34204.1"/>
    </source>
</evidence>
<sequence>MHRSKRQNRLARISSKMWWIMHQIVSAMTKMRKWKRRSRAMRILLVFWMEAIRNIYAVKLMQAVLGCVSWKKQI</sequence>
<reference evidence="1 2" key="1">
    <citation type="submission" date="2014-10" db="EMBL/GenBank/DDBJ databases">
        <title>Draft genome of the hookworm Ancylostoma caninum.</title>
        <authorList>
            <person name="Mitreva M."/>
        </authorList>
    </citation>
    <scope>NUCLEOTIDE SEQUENCE [LARGE SCALE GENOMIC DNA]</scope>
    <source>
        <strain evidence="1 2">Baltimore</strain>
    </source>
</reference>
<accession>A0A368FPP9</accession>
<comment type="caution">
    <text evidence="1">The sequence shown here is derived from an EMBL/GenBank/DDBJ whole genome shotgun (WGS) entry which is preliminary data.</text>
</comment>
<dbReference type="EMBL" id="JOJR01000811">
    <property type="protein sequence ID" value="RCN34204.1"/>
    <property type="molecule type" value="Genomic_DNA"/>
</dbReference>
<organism evidence="1 2">
    <name type="scientific">Ancylostoma caninum</name>
    <name type="common">Dog hookworm</name>
    <dbReference type="NCBI Taxonomy" id="29170"/>
    <lineage>
        <taxon>Eukaryota</taxon>
        <taxon>Metazoa</taxon>
        <taxon>Ecdysozoa</taxon>
        <taxon>Nematoda</taxon>
        <taxon>Chromadorea</taxon>
        <taxon>Rhabditida</taxon>
        <taxon>Rhabditina</taxon>
        <taxon>Rhabditomorpha</taxon>
        <taxon>Strongyloidea</taxon>
        <taxon>Ancylostomatidae</taxon>
        <taxon>Ancylostomatinae</taxon>
        <taxon>Ancylostoma</taxon>
    </lineage>
</organism>
<keyword evidence="2" id="KW-1185">Reference proteome</keyword>
<protein>
    <submittedName>
        <fullName evidence="1">Uncharacterized protein</fullName>
    </submittedName>
</protein>